<feature type="compositionally biased region" description="Basic and acidic residues" evidence="1">
    <location>
        <begin position="1313"/>
        <end position="1328"/>
    </location>
</feature>
<dbReference type="OrthoDB" id="2440932at2759"/>
<feature type="region of interest" description="Disordered" evidence="1">
    <location>
        <begin position="808"/>
        <end position="872"/>
    </location>
</feature>
<feature type="compositionally biased region" description="Basic and acidic residues" evidence="1">
    <location>
        <begin position="1341"/>
        <end position="1361"/>
    </location>
</feature>
<feature type="region of interest" description="Disordered" evidence="1">
    <location>
        <begin position="912"/>
        <end position="1023"/>
    </location>
</feature>
<feature type="region of interest" description="Disordered" evidence="1">
    <location>
        <begin position="1806"/>
        <end position="1832"/>
    </location>
</feature>
<evidence type="ECO:0000313" key="4">
    <source>
        <dbReference type="Proteomes" id="UP000780801"/>
    </source>
</evidence>
<feature type="region of interest" description="Disordered" evidence="1">
    <location>
        <begin position="667"/>
        <end position="751"/>
    </location>
</feature>
<feature type="region of interest" description="Disordered" evidence="1">
    <location>
        <begin position="1615"/>
        <end position="1791"/>
    </location>
</feature>
<feature type="compositionally biased region" description="Low complexity" evidence="1">
    <location>
        <begin position="1451"/>
        <end position="1495"/>
    </location>
</feature>
<keyword evidence="2" id="KW-0472">Membrane</keyword>
<reference evidence="3" key="1">
    <citation type="journal article" date="2020" name="Fungal Divers.">
        <title>Resolving the Mortierellaceae phylogeny through synthesis of multi-gene phylogenetics and phylogenomics.</title>
        <authorList>
            <person name="Vandepol N."/>
            <person name="Liber J."/>
            <person name="Desiro A."/>
            <person name="Na H."/>
            <person name="Kennedy M."/>
            <person name="Barry K."/>
            <person name="Grigoriev I.V."/>
            <person name="Miller A.N."/>
            <person name="O'Donnell K."/>
            <person name="Stajich J.E."/>
            <person name="Bonito G."/>
        </authorList>
    </citation>
    <scope>NUCLEOTIDE SEQUENCE</scope>
    <source>
        <strain evidence="3">KOD1015</strain>
    </source>
</reference>
<feature type="compositionally biased region" description="Basic and acidic residues" evidence="1">
    <location>
        <begin position="677"/>
        <end position="694"/>
    </location>
</feature>
<evidence type="ECO:0000256" key="2">
    <source>
        <dbReference type="SAM" id="Phobius"/>
    </source>
</evidence>
<protein>
    <submittedName>
        <fullName evidence="3">Uncharacterized protein</fullName>
    </submittedName>
</protein>
<feature type="compositionally biased region" description="Gly residues" evidence="1">
    <location>
        <begin position="1097"/>
        <end position="1107"/>
    </location>
</feature>
<feature type="compositionally biased region" description="Low complexity" evidence="1">
    <location>
        <begin position="1380"/>
        <end position="1390"/>
    </location>
</feature>
<feature type="compositionally biased region" description="Low complexity" evidence="1">
    <location>
        <begin position="852"/>
        <end position="872"/>
    </location>
</feature>
<feature type="compositionally biased region" description="Low complexity" evidence="1">
    <location>
        <begin position="544"/>
        <end position="554"/>
    </location>
</feature>
<dbReference type="PANTHER" id="PTHR24216:SF65">
    <property type="entry name" value="PAXILLIN-LIKE PROTEIN 1"/>
    <property type="match status" value="1"/>
</dbReference>
<feature type="compositionally biased region" description="Low complexity" evidence="1">
    <location>
        <begin position="1644"/>
        <end position="1660"/>
    </location>
</feature>
<accession>A0A9P6FXP4</accession>
<keyword evidence="2" id="KW-1133">Transmembrane helix</keyword>
<feature type="region of interest" description="Disordered" evidence="1">
    <location>
        <begin position="515"/>
        <end position="655"/>
    </location>
</feature>
<comment type="caution">
    <text evidence="3">The sequence shown here is derived from an EMBL/GenBank/DDBJ whole genome shotgun (WGS) entry which is preliminary data.</text>
</comment>
<feature type="compositionally biased region" description="Basic and acidic residues" evidence="1">
    <location>
        <begin position="914"/>
        <end position="923"/>
    </location>
</feature>
<feature type="compositionally biased region" description="Low complexity" evidence="1">
    <location>
        <begin position="1117"/>
        <end position="1135"/>
    </location>
</feature>
<dbReference type="Proteomes" id="UP000780801">
    <property type="component" value="Unassembled WGS sequence"/>
</dbReference>
<feature type="transmembrane region" description="Helical" evidence="2">
    <location>
        <begin position="208"/>
        <end position="228"/>
    </location>
</feature>
<keyword evidence="2" id="KW-0812">Transmembrane</keyword>
<feature type="compositionally biased region" description="Low complexity" evidence="1">
    <location>
        <begin position="1712"/>
        <end position="1753"/>
    </location>
</feature>
<feature type="compositionally biased region" description="Pro residues" evidence="1">
    <location>
        <begin position="702"/>
        <end position="714"/>
    </location>
</feature>
<proteinExistence type="predicted"/>
<feature type="compositionally biased region" description="Low complexity" evidence="1">
    <location>
        <begin position="1195"/>
        <end position="1215"/>
    </location>
</feature>
<gene>
    <name evidence="3" type="ORF">BGW38_008741</name>
</gene>
<feature type="region of interest" description="Disordered" evidence="1">
    <location>
        <begin position="1189"/>
        <end position="1328"/>
    </location>
</feature>
<feature type="transmembrane region" description="Helical" evidence="2">
    <location>
        <begin position="26"/>
        <end position="51"/>
    </location>
</feature>
<dbReference type="PANTHER" id="PTHR24216">
    <property type="entry name" value="PAXILLIN-RELATED"/>
    <property type="match status" value="1"/>
</dbReference>
<feature type="compositionally biased region" description="Pro residues" evidence="1">
    <location>
        <begin position="580"/>
        <end position="589"/>
    </location>
</feature>
<feature type="compositionally biased region" description="Polar residues" evidence="1">
    <location>
        <begin position="1144"/>
        <end position="1157"/>
    </location>
</feature>
<feature type="compositionally biased region" description="Polar residues" evidence="1">
    <location>
        <begin position="1365"/>
        <end position="1378"/>
    </location>
</feature>
<feature type="compositionally biased region" description="Low complexity" evidence="1">
    <location>
        <begin position="624"/>
        <end position="635"/>
    </location>
</feature>
<keyword evidence="4" id="KW-1185">Reference proteome</keyword>
<feature type="compositionally biased region" description="Polar residues" evidence="1">
    <location>
        <begin position="1812"/>
        <end position="1831"/>
    </location>
</feature>
<sequence>MLLFIVARVLTTRGFASFKPGFNTRAIVTWLAVMSLTLMVLYSAMLARILYKQSMAGYFPGPKPHFNYEPPSPPANVSFPINVEFRDMAKAGAWDLSGISLPDEANLYYILAMKPIALYSNMDQEYLFALRIVMRVSQCSLMACLLLLNTYWCHHVEVLVDEGDFMSKTEMYLYWSLAGIVFILPTVVFVGVGFGLDKWKLASMTSDLIMLILGFAIILGYSLTSLRLRALELPPEKQPVLAHAVNDLLGALWNTIVLLTYPAAMFLLYPSVDNLTKHENDPAARFQRRVRRTVKDAKRIRESMYLEGELTTGVESANHSSLHGLTSHPGPGSRQPDSGQLIPLQQRFEPMRRERMGSITAMVNEMALIIEEEGGGSIEMLRSSGDKDTSTTEVEEPNPSLSIGSKTPEESRLQLSVNNSGRSSSSPSNFYEDQTEVEMMKRWLAKHDNVDRSDLISGLEQTMVPERSPSIPALSVQDTSFATITADAFASFKNNDRAAASATNVGPTPNVDPLVQSESHPVCSKLTGSPGRPTPIPLAGILKTRNSTSSNRSSFGQNPLEPSSVVSTTSTPSSQTRPAVAPPVLPPPVYGTRTSSVLGAQQMMGARKSSESVRRKSSGAGTKSSVPATVTSSPPGHMVESSYPPSPQQRRSNVTTRVDAGALALAAQQQQYQKSRTSRDGAEHDYFGLRKPSSEQHLNPTSPLPLSVPPPPIPTSAASSRPGGTGHHSMPTSPTTPTTPTTPPGVRPRRSMENVMDPQFIEMANRLYGNHIVAARLLQTVASSPRAPPPTGPLPSVPALPIITVEEQGTTQHSMSPPAKSPNRPRESFESKVGAGPSSTLAGVPMKLLQEPAGLSTPPSPASPTSTASPTILSATTLPRPLTPAWQETKTSVLSTGNVLDQYRAIVRAGSFQRQKEQEEQLQHRQQQKPQQLPPQRPQRQKEEEFQSRYYSGQSIGPLDAAPSSDRLSHNPSVTLSPLMPSTQSSTLGYLQEPPTRSQQQRMASTDSFGVVRRNPSHDKEDSTLPIIQPHVLEQDHHRHQLHQRQHQPQIDRHSFMMPSENLSVYSTWTGELSDVTNTSGEVSVGAFLDRKSSHTAGGGGRGGGALGTSQHKVGGEKSSGTESSSMGTMGTQSSGDDHDVRKSQASAYSMGSSFGVGSSARQSAGAYSSYSSHSGQGSGPIVVSAALSSVGQPSGNNGNNLNNNNGQTGNSNSNTVGKRQSGSLKKASGGGQGSTGSGGGASSTESTENVGRGGHPVKDVSLTMMNSMRLSAFGPGEDRAESHDEEEVQGGDSRASGAVSKKDYRGAGSSPREFHPERMDEQTSQELERVVQQEWMERRAAVKKDSKSRLEQLQREHQQRQESTSEGQTTNQQNPEPESQASQGAASLQSTELEPYTLNSIYFKSTAELELGLSKLGPASSIMRTPTMLTTLPMTSTFPTASPPMPPSASPAWSVATSTAATTTTANTSATPSPQVAPLSSSTASQSQSSKVTSRPPPGPIEDKTGAEYGAGHGQGYAHQRPMPQPQSSCSGRRSEDWDDGNTFIQSSSSYARHHRQNQSPPSQSSQSQFQPQPQQQPQQQQPLQQARSQQPLSQQLLHYDSIDSIATIREVTHHPSTMIPSTASPTPMRQQPLLPSQMPFYTRSTSSLSSTPVASSQSPYHYRGASSTRASPSPSPSPSPSDASSVSYSMRGSQARSPPTSPGYPRPLHGQAPSPSYQQQQQQGPFYFHPHASISSPPSSPRSPTSTGTASLTVLGPSRYRITPEDDGEPPFAEDSRVSAASASTTTTSATATAHLAAGAAAVAARSMSPYQRTSSRMTNLTSLTNPESEYQWESAEIEQHRWEMLESPYRRGDAGGA</sequence>
<feature type="transmembrane region" description="Helical" evidence="2">
    <location>
        <begin position="248"/>
        <end position="269"/>
    </location>
</feature>
<feature type="compositionally biased region" description="Low complexity" evidence="1">
    <location>
        <begin position="1781"/>
        <end position="1791"/>
    </location>
</feature>
<feature type="compositionally biased region" description="Gly residues" evidence="1">
    <location>
        <begin position="1229"/>
        <end position="1242"/>
    </location>
</feature>
<feature type="region of interest" description="Disordered" evidence="1">
    <location>
        <begin position="1341"/>
        <end position="1390"/>
    </location>
</feature>
<feature type="transmembrane region" description="Helical" evidence="2">
    <location>
        <begin position="172"/>
        <end position="196"/>
    </location>
</feature>
<feature type="compositionally biased region" description="Low complexity" evidence="1">
    <location>
        <begin position="416"/>
        <end position="429"/>
    </location>
</feature>
<feature type="region of interest" description="Disordered" evidence="1">
    <location>
        <begin position="1434"/>
        <end position="1600"/>
    </location>
</feature>
<feature type="compositionally biased region" description="Polar residues" evidence="1">
    <location>
        <begin position="970"/>
        <end position="1008"/>
    </location>
</feature>
<feature type="compositionally biased region" description="Low complexity" evidence="1">
    <location>
        <begin position="562"/>
        <end position="574"/>
    </location>
</feature>
<feature type="compositionally biased region" description="Low complexity" evidence="1">
    <location>
        <begin position="1559"/>
        <end position="1599"/>
    </location>
</feature>
<dbReference type="EMBL" id="JAABOA010000611">
    <property type="protein sequence ID" value="KAF9583728.1"/>
    <property type="molecule type" value="Genomic_DNA"/>
</dbReference>
<feature type="compositionally biased region" description="Polar residues" evidence="1">
    <location>
        <begin position="1616"/>
        <end position="1631"/>
    </location>
</feature>
<feature type="region of interest" description="Disordered" evidence="1">
    <location>
        <begin position="319"/>
        <end position="340"/>
    </location>
</feature>
<name>A0A9P6FXP4_9FUNG</name>
<evidence type="ECO:0000256" key="1">
    <source>
        <dbReference type="SAM" id="MobiDB-lite"/>
    </source>
</evidence>
<evidence type="ECO:0000313" key="3">
    <source>
        <dbReference type="EMBL" id="KAF9583728.1"/>
    </source>
</evidence>
<feature type="region of interest" description="Disordered" evidence="1">
    <location>
        <begin position="1094"/>
        <end position="1161"/>
    </location>
</feature>
<feature type="region of interest" description="Disordered" evidence="1">
    <location>
        <begin position="375"/>
        <end position="430"/>
    </location>
</feature>
<organism evidence="3 4">
    <name type="scientific">Lunasporangiospora selenospora</name>
    <dbReference type="NCBI Taxonomy" id="979761"/>
    <lineage>
        <taxon>Eukaryota</taxon>
        <taxon>Fungi</taxon>
        <taxon>Fungi incertae sedis</taxon>
        <taxon>Mucoromycota</taxon>
        <taxon>Mortierellomycotina</taxon>
        <taxon>Mortierellomycetes</taxon>
        <taxon>Mortierellales</taxon>
        <taxon>Mortierellaceae</taxon>
        <taxon>Lunasporangiospora</taxon>
    </lineage>
</organism>
<feature type="compositionally biased region" description="Low complexity" evidence="1">
    <location>
        <begin position="1682"/>
        <end position="1691"/>
    </location>
</feature>